<dbReference type="AlphaFoldDB" id="C7N2G4"/>
<dbReference type="KEGG" id="shi:Shel_24640"/>
<dbReference type="InterPro" id="IPR013985">
    <property type="entry name" value="Ald_Fedxn_OxRdtase_dom3"/>
</dbReference>
<evidence type="ECO:0000256" key="7">
    <source>
        <dbReference type="ARBA" id="ARBA00023014"/>
    </source>
</evidence>
<comment type="similarity">
    <text evidence="2">Belongs to the AOR/FOR family.</text>
</comment>
<evidence type="ECO:0000256" key="8">
    <source>
        <dbReference type="ARBA" id="ARBA00049934"/>
    </source>
</evidence>
<sequence>MTRGYGWIGTILRVNLTEGTIKKEPLNMQDANDYVGARGLGTKYYCNEVDPKIDPLSPENKLIFMTGPLTGTAACSAGRYEVVSKAPLTGIIGAANSGGHFGPELKYAGYDGIIFEGKADHPVYLHIDDELVELLDASDLWGQGVHPVTDALEAKHGKVRVATIGRPGERQMLYAAIMNDKNRAAGRGGMGAVMGSKNLKAVVVRGTGGVKVARPEKFMEEATKARTMLREHPVTGAGLAGYGTEILVNIVNEVGGLPLRNARDGAFWDKADDTSGERLVETHLIKNQGCFGCTIACGRVTKIEGKGDLDGFGEGPEYEAGWSYGAACGVNDISAIVKANFICNEEGMDPITLGSTVACAMELFEMGAIPESDIGFPLRFGDAEAMVKLTQMCADGEGFGNVIGLGSYRLAEKYGHPELSMSTKKQEMPAYDGRAIQGIGLEYATSNRGGCHVRGYMIAPEVLGIPVKMDPQVTEGKGAMLKTFQDLTALCDSTGICLFTTFGIGLPEIAGQYREAVGSDETDEEILLKGERIWNLEKRFNIEAGVEKDTLPPRLLREALPTGPAKGKVNELQTMLADYYAARNWTADGIPTQEKLDELSLTY</sequence>
<dbReference type="HOGENOM" id="CLU_020364_1_0_11"/>
<dbReference type="SUPFAM" id="SSF56228">
    <property type="entry name" value="Aldehyde ferredoxin oxidoreductase, N-terminal domain"/>
    <property type="match status" value="1"/>
</dbReference>
<accession>C7N2G4</accession>
<dbReference type="InterPro" id="IPR013983">
    <property type="entry name" value="Ald_Fedxn_OxRdtase_N"/>
</dbReference>
<evidence type="ECO:0000259" key="9">
    <source>
        <dbReference type="SMART" id="SM00790"/>
    </source>
</evidence>
<dbReference type="Gene3D" id="1.10.599.10">
    <property type="entry name" value="Aldehyde Ferredoxin Oxidoreductase Protein, subunit A, domain 3"/>
    <property type="match status" value="1"/>
</dbReference>
<comment type="cofactor">
    <cofactor evidence="8">
        <name>tungstopterin</name>
        <dbReference type="ChEBI" id="CHEBI:30402"/>
    </cofactor>
</comment>
<keyword evidence="5 10" id="KW-0560">Oxidoreductase</keyword>
<evidence type="ECO:0000256" key="6">
    <source>
        <dbReference type="ARBA" id="ARBA00023004"/>
    </source>
</evidence>
<dbReference type="Pfam" id="PF02730">
    <property type="entry name" value="AFOR_N"/>
    <property type="match status" value="1"/>
</dbReference>
<keyword evidence="11" id="KW-1185">Reference proteome</keyword>
<dbReference type="GO" id="GO:0009055">
    <property type="term" value="F:electron transfer activity"/>
    <property type="evidence" value="ECO:0007669"/>
    <property type="project" value="InterPro"/>
</dbReference>
<dbReference type="Pfam" id="PF01314">
    <property type="entry name" value="AFOR_C"/>
    <property type="match status" value="1"/>
</dbReference>
<dbReference type="STRING" id="471855.Shel_24640"/>
<dbReference type="EC" id="1.2.7.5" evidence="10"/>
<gene>
    <name evidence="10" type="ordered locus">Shel_24640</name>
</gene>
<dbReference type="GO" id="GO:0033726">
    <property type="term" value="F:aldehyde ferredoxin oxidoreductase activity"/>
    <property type="evidence" value="ECO:0007669"/>
    <property type="project" value="UniProtKB-EC"/>
</dbReference>
<evidence type="ECO:0000256" key="4">
    <source>
        <dbReference type="ARBA" id="ARBA00022723"/>
    </source>
</evidence>
<dbReference type="PANTHER" id="PTHR30038:SF0">
    <property type="entry name" value="TUNGSTEN-CONTAINING ALDEHYDE FERREDOXIN OXIDOREDUCTASE"/>
    <property type="match status" value="1"/>
</dbReference>
<organism evidence="10 11">
    <name type="scientific">Slackia heliotrinireducens (strain ATCC 29202 / DSM 20476 / NCTC 11029 / RHS 1)</name>
    <name type="common">Peptococcus heliotrinreducens</name>
    <dbReference type="NCBI Taxonomy" id="471855"/>
    <lineage>
        <taxon>Bacteria</taxon>
        <taxon>Bacillati</taxon>
        <taxon>Actinomycetota</taxon>
        <taxon>Coriobacteriia</taxon>
        <taxon>Eggerthellales</taxon>
        <taxon>Eggerthellaceae</taxon>
        <taxon>Slackia</taxon>
    </lineage>
</organism>
<keyword evidence="3" id="KW-0004">4Fe-4S</keyword>
<comment type="cofactor">
    <cofactor evidence="1">
        <name>[4Fe-4S] cluster</name>
        <dbReference type="ChEBI" id="CHEBI:49883"/>
    </cofactor>
</comment>
<keyword evidence="6" id="KW-0408">Iron</keyword>
<evidence type="ECO:0000256" key="1">
    <source>
        <dbReference type="ARBA" id="ARBA00001966"/>
    </source>
</evidence>
<proteinExistence type="inferred from homology"/>
<protein>
    <submittedName>
        <fullName evidence="10">Phenylacetaldehyde:ferredoxin oxidoreductase</fullName>
        <ecNumber evidence="10">1.2.7.5</ecNumber>
    </submittedName>
</protein>
<evidence type="ECO:0000313" key="10">
    <source>
        <dbReference type="EMBL" id="ACV23472.1"/>
    </source>
</evidence>
<dbReference type="InterPro" id="IPR051919">
    <property type="entry name" value="W-dependent_AOR"/>
</dbReference>
<feature type="domain" description="Aldehyde ferredoxin oxidoreductase N-terminal" evidence="9">
    <location>
        <begin position="7"/>
        <end position="208"/>
    </location>
</feature>
<keyword evidence="7" id="KW-0411">Iron-sulfur</keyword>
<dbReference type="PANTHER" id="PTHR30038">
    <property type="entry name" value="ALDEHYDE FERREDOXIN OXIDOREDUCTASE"/>
    <property type="match status" value="1"/>
</dbReference>
<keyword evidence="4" id="KW-0479">Metal-binding</keyword>
<dbReference type="SUPFAM" id="SSF48310">
    <property type="entry name" value="Aldehyde ferredoxin oxidoreductase, C-terminal domains"/>
    <property type="match status" value="1"/>
</dbReference>
<dbReference type="Gene3D" id="1.10.569.10">
    <property type="entry name" value="Aldehyde Ferredoxin Oxidoreductase Protein, subunit A, domain 2"/>
    <property type="match status" value="1"/>
</dbReference>
<dbReference type="SMART" id="SM00790">
    <property type="entry name" value="AFOR_N"/>
    <property type="match status" value="1"/>
</dbReference>
<dbReference type="EMBL" id="CP001684">
    <property type="protein sequence ID" value="ACV23472.1"/>
    <property type="molecule type" value="Genomic_DNA"/>
</dbReference>
<dbReference type="GO" id="GO:0046872">
    <property type="term" value="F:metal ion binding"/>
    <property type="evidence" value="ECO:0007669"/>
    <property type="project" value="UniProtKB-KW"/>
</dbReference>
<dbReference type="InterPro" id="IPR036503">
    <property type="entry name" value="Ald_Fedxn_OxRdtase_N_sf"/>
</dbReference>
<dbReference type="GO" id="GO:0051539">
    <property type="term" value="F:4 iron, 4 sulfur cluster binding"/>
    <property type="evidence" value="ECO:0007669"/>
    <property type="project" value="UniProtKB-KW"/>
</dbReference>
<dbReference type="eggNOG" id="COG2414">
    <property type="taxonomic scope" value="Bacteria"/>
</dbReference>
<dbReference type="Gene3D" id="3.60.9.10">
    <property type="entry name" value="Aldehyde ferredoxin oxidoreductase, N-terminal domain"/>
    <property type="match status" value="1"/>
</dbReference>
<dbReference type="Proteomes" id="UP000002026">
    <property type="component" value="Chromosome"/>
</dbReference>
<reference evidence="10 11" key="1">
    <citation type="journal article" date="2009" name="Stand. Genomic Sci.">
        <title>Complete genome sequence of Slackia heliotrinireducens type strain (RHS 1).</title>
        <authorList>
            <person name="Pukall R."/>
            <person name="Lapidus A."/>
            <person name="Nolan M."/>
            <person name="Copeland A."/>
            <person name="Glavina Del Rio T."/>
            <person name="Lucas S."/>
            <person name="Chen F."/>
            <person name="Tice H."/>
            <person name="Cheng J.F."/>
            <person name="Chertkov O."/>
            <person name="Bruce D."/>
            <person name="Goodwin L."/>
            <person name="Kuske C."/>
            <person name="Brettin T."/>
            <person name="Detter J.C."/>
            <person name="Han C."/>
            <person name="Pitluck S."/>
            <person name="Pati A."/>
            <person name="Mavrommatis K."/>
            <person name="Ivanova N."/>
            <person name="Ovchinnikova G."/>
            <person name="Chen A."/>
            <person name="Palaniappan K."/>
            <person name="Schneider S."/>
            <person name="Rohde M."/>
            <person name="Chain P."/>
            <person name="D'haeseleer P."/>
            <person name="Goker M."/>
            <person name="Bristow J."/>
            <person name="Eisen J.A."/>
            <person name="Markowitz V."/>
            <person name="Kyrpides N.C."/>
            <person name="Klenk H.P."/>
            <person name="Hugenholtz P."/>
        </authorList>
    </citation>
    <scope>NUCLEOTIDE SEQUENCE [LARGE SCALE GENOMIC DNA]</scope>
    <source>
        <strain evidence="11">ATCC 29202 / DSM 20476 / NCTC 11029 / RHS 1</strain>
    </source>
</reference>
<dbReference type="InterPro" id="IPR036021">
    <property type="entry name" value="Tungsten_al_ferr_oxy-like_C"/>
</dbReference>
<name>C7N2G4_SLAHD</name>
<dbReference type="InterPro" id="IPR013984">
    <property type="entry name" value="Ald_Fedxn_OxRdtase_dom2"/>
</dbReference>
<dbReference type="InterPro" id="IPR001203">
    <property type="entry name" value="OxRdtase_Ald_Fedxn_C"/>
</dbReference>
<dbReference type="RefSeq" id="WP_012799570.1">
    <property type="nucleotide sequence ID" value="NC_013165.1"/>
</dbReference>
<evidence type="ECO:0000256" key="2">
    <source>
        <dbReference type="ARBA" id="ARBA00011032"/>
    </source>
</evidence>
<evidence type="ECO:0000256" key="3">
    <source>
        <dbReference type="ARBA" id="ARBA00022485"/>
    </source>
</evidence>
<evidence type="ECO:0000256" key="5">
    <source>
        <dbReference type="ARBA" id="ARBA00023002"/>
    </source>
</evidence>
<evidence type="ECO:0000313" key="11">
    <source>
        <dbReference type="Proteomes" id="UP000002026"/>
    </source>
</evidence>